<keyword evidence="2" id="KW-1185">Reference proteome</keyword>
<organism evidence="1 2">
    <name type="scientific">Paenibacillus contaminans</name>
    <dbReference type="NCBI Taxonomy" id="450362"/>
    <lineage>
        <taxon>Bacteria</taxon>
        <taxon>Bacillati</taxon>
        <taxon>Bacillota</taxon>
        <taxon>Bacilli</taxon>
        <taxon>Bacillales</taxon>
        <taxon>Paenibacillaceae</taxon>
        <taxon>Paenibacillus</taxon>
    </lineage>
</organism>
<comment type="caution">
    <text evidence="1">The sequence shown here is derived from an EMBL/GenBank/DDBJ whole genome shotgun (WGS) entry which is preliminary data.</text>
</comment>
<dbReference type="InterPro" id="IPR013320">
    <property type="entry name" value="ConA-like_dom_sf"/>
</dbReference>
<dbReference type="EMBL" id="QMFB01000009">
    <property type="protein sequence ID" value="RAV20117.1"/>
    <property type="molecule type" value="Genomic_DNA"/>
</dbReference>
<dbReference type="OrthoDB" id="5124266at2"/>
<dbReference type="Pfam" id="PF13385">
    <property type="entry name" value="Laminin_G_3"/>
    <property type="match status" value="1"/>
</dbReference>
<evidence type="ECO:0000313" key="2">
    <source>
        <dbReference type="Proteomes" id="UP000250369"/>
    </source>
</evidence>
<accession>A0A329MQA7</accession>
<evidence type="ECO:0000313" key="1">
    <source>
        <dbReference type="EMBL" id="RAV20117.1"/>
    </source>
</evidence>
<sequence length="257" mass="27974">MHPHALTIINHPALVSFWDFQEEAGADRVAKGPHPYRLKEMAGRIERIQGGPFGPYAAQVAFGQWWNLPRAQCPELDFHGSEAELTMIVWVKREGRENSGCQAVAGIWNETESKRQYCMFLDLRIWESADQVCGHVSSVGGPTPGYKYCMTTAIGSTPVPKEEWVALAFTYDGLYAKVYVNGRLDKRGSYNPYPYDAGLYDGGPEGADFTVAAVHRAGEMGNFYAGAIGGLAVFREALSGEEIAALSASGSVNGIDG</sequence>
<dbReference type="AlphaFoldDB" id="A0A329MQA7"/>
<dbReference type="SUPFAM" id="SSF49899">
    <property type="entry name" value="Concanavalin A-like lectins/glucanases"/>
    <property type="match status" value="1"/>
</dbReference>
<reference evidence="1 2" key="1">
    <citation type="journal article" date="2009" name="Int. J. Syst. Evol. Microbiol.">
        <title>Paenibacillus contaminans sp. nov., isolated from a contaminated laboratory plate.</title>
        <authorList>
            <person name="Chou J.H."/>
            <person name="Lee J.H."/>
            <person name="Lin M.C."/>
            <person name="Chang P.S."/>
            <person name="Arun A.B."/>
            <person name="Young C.C."/>
            <person name="Chen W.M."/>
        </authorList>
    </citation>
    <scope>NUCLEOTIDE SEQUENCE [LARGE SCALE GENOMIC DNA]</scope>
    <source>
        <strain evidence="1 2">CKOBP-6</strain>
    </source>
</reference>
<proteinExistence type="predicted"/>
<dbReference type="Proteomes" id="UP000250369">
    <property type="component" value="Unassembled WGS sequence"/>
</dbReference>
<protein>
    <submittedName>
        <fullName evidence="1">LamG domain-containing protein</fullName>
    </submittedName>
</protein>
<name>A0A329MQA7_9BACL</name>
<dbReference type="Gene3D" id="2.60.120.200">
    <property type="match status" value="1"/>
</dbReference>
<gene>
    <name evidence="1" type="ORF">DQG23_16745</name>
</gene>
<dbReference type="RefSeq" id="WP_113032014.1">
    <property type="nucleotide sequence ID" value="NZ_QMFB01000009.1"/>
</dbReference>